<dbReference type="InterPro" id="IPR046341">
    <property type="entry name" value="SET_dom_sf"/>
</dbReference>
<dbReference type="Gene3D" id="2.170.270.10">
    <property type="entry name" value="SET domain"/>
    <property type="match status" value="1"/>
</dbReference>
<evidence type="ECO:0000313" key="4">
    <source>
        <dbReference type="Proteomes" id="UP000258309"/>
    </source>
</evidence>
<proteinExistence type="predicted"/>
<dbReference type="CDD" id="cd20071">
    <property type="entry name" value="SET_SMYD"/>
    <property type="match status" value="1"/>
</dbReference>
<reference evidence="3 4" key="1">
    <citation type="submission" date="2018-05" db="EMBL/GenBank/DDBJ databases">
        <title>Draft genome sequence of Scytalidium lignicola DSM 105466, a ubiquitous saprotrophic fungus.</title>
        <authorList>
            <person name="Buettner E."/>
            <person name="Gebauer A.M."/>
            <person name="Hofrichter M."/>
            <person name="Liers C."/>
            <person name="Kellner H."/>
        </authorList>
    </citation>
    <scope>NUCLEOTIDE SEQUENCE [LARGE SCALE GENOMIC DNA]</scope>
    <source>
        <strain evidence="3 4">DSM 105466</strain>
    </source>
</reference>
<sequence>MPPDKQPAIAPTINRVKPTLCFDYVDEPINVEVKASPIDGQGLFSTRYIEMGEVILSEAAFVIKAMPIEPATAKSFKKLVPEIANCASAAYYDLWTPHESDTRKSLYDRFNSNCFQISGDITMAEKGLFYVAARINHSHTPNAKWKYDYETNRLVIIALGDIRKGSEIVISYCCTSRDTRMLGYYSFKCQCPFCVMWVHPEQDAYGPDWRGHPHQDCGRCTACKRNVTRRPVIAESSKKTEKMEETEMKQVNVAIERRETRSSAREKEKEMRKYLLEKEKEDKEDDLGDSDEEYEYEYDDEDDWEDSDEDEDDSIGSAAEAHYFH</sequence>
<evidence type="ECO:0000313" key="3">
    <source>
        <dbReference type="EMBL" id="RFU29139.1"/>
    </source>
</evidence>
<protein>
    <recommendedName>
        <fullName evidence="2">SET domain-containing protein</fullName>
    </recommendedName>
</protein>
<dbReference type="InterPro" id="IPR001214">
    <property type="entry name" value="SET_dom"/>
</dbReference>
<feature type="non-terminal residue" evidence="3">
    <location>
        <position position="1"/>
    </location>
</feature>
<feature type="non-terminal residue" evidence="3">
    <location>
        <position position="325"/>
    </location>
</feature>
<organism evidence="3 4">
    <name type="scientific">Scytalidium lignicola</name>
    <name type="common">Hyphomycete</name>
    <dbReference type="NCBI Taxonomy" id="5539"/>
    <lineage>
        <taxon>Eukaryota</taxon>
        <taxon>Fungi</taxon>
        <taxon>Dikarya</taxon>
        <taxon>Ascomycota</taxon>
        <taxon>Pezizomycotina</taxon>
        <taxon>Leotiomycetes</taxon>
        <taxon>Leotiomycetes incertae sedis</taxon>
        <taxon>Scytalidium</taxon>
    </lineage>
</organism>
<dbReference type="Proteomes" id="UP000258309">
    <property type="component" value="Unassembled WGS sequence"/>
</dbReference>
<gene>
    <name evidence="3" type="ORF">B7463_g7209</name>
</gene>
<dbReference type="EMBL" id="NCSJ02000138">
    <property type="protein sequence ID" value="RFU29139.1"/>
    <property type="molecule type" value="Genomic_DNA"/>
</dbReference>
<keyword evidence="4" id="KW-1185">Reference proteome</keyword>
<feature type="domain" description="SET" evidence="2">
    <location>
        <begin position="29"/>
        <end position="173"/>
    </location>
</feature>
<dbReference type="OrthoDB" id="438641at2759"/>
<dbReference type="InterPro" id="IPR053185">
    <property type="entry name" value="SET_domain_protein"/>
</dbReference>
<feature type="compositionally biased region" description="Acidic residues" evidence="1">
    <location>
        <begin position="282"/>
        <end position="314"/>
    </location>
</feature>
<dbReference type="PROSITE" id="PS50280">
    <property type="entry name" value="SET"/>
    <property type="match status" value="1"/>
</dbReference>
<name>A0A3E2H6X6_SCYLI</name>
<comment type="caution">
    <text evidence="3">The sequence shown here is derived from an EMBL/GenBank/DDBJ whole genome shotgun (WGS) entry which is preliminary data.</text>
</comment>
<evidence type="ECO:0000259" key="2">
    <source>
        <dbReference type="PROSITE" id="PS50280"/>
    </source>
</evidence>
<dbReference type="PANTHER" id="PTHR47332">
    <property type="entry name" value="SET DOMAIN-CONTAINING PROTEIN 5"/>
    <property type="match status" value="1"/>
</dbReference>
<dbReference type="AlphaFoldDB" id="A0A3E2H6X6"/>
<dbReference type="Pfam" id="PF00856">
    <property type="entry name" value="SET"/>
    <property type="match status" value="1"/>
</dbReference>
<evidence type="ECO:0000256" key="1">
    <source>
        <dbReference type="SAM" id="MobiDB-lite"/>
    </source>
</evidence>
<accession>A0A3E2H6X6</accession>
<feature type="region of interest" description="Disordered" evidence="1">
    <location>
        <begin position="257"/>
        <end position="325"/>
    </location>
</feature>
<feature type="compositionally biased region" description="Basic and acidic residues" evidence="1">
    <location>
        <begin position="257"/>
        <end position="281"/>
    </location>
</feature>
<dbReference type="PANTHER" id="PTHR47332:SF4">
    <property type="entry name" value="SET DOMAIN-CONTAINING PROTEIN 5"/>
    <property type="match status" value="1"/>
</dbReference>
<dbReference type="SUPFAM" id="SSF82199">
    <property type="entry name" value="SET domain"/>
    <property type="match status" value="1"/>
</dbReference>
<dbReference type="SMART" id="SM00317">
    <property type="entry name" value="SET"/>
    <property type="match status" value="1"/>
</dbReference>
<dbReference type="STRING" id="5539.A0A3E2H6X6"/>